<keyword evidence="1" id="KW-0812">Transmembrane</keyword>
<organism evidence="2 3">
    <name type="scientific">Chungangia koreensis</name>
    <dbReference type="NCBI Taxonomy" id="752657"/>
    <lineage>
        <taxon>Bacteria</taxon>
        <taxon>Bacillati</taxon>
        <taxon>Bacillota</taxon>
        <taxon>Bacilli</taxon>
        <taxon>Lactobacillales</taxon>
        <taxon>Chungangia</taxon>
    </lineage>
</organism>
<gene>
    <name evidence="2" type="ORF">ACFOZY_00435</name>
</gene>
<keyword evidence="1" id="KW-1133">Transmembrane helix</keyword>
<dbReference type="Proteomes" id="UP001595817">
    <property type="component" value="Unassembled WGS sequence"/>
</dbReference>
<keyword evidence="3" id="KW-1185">Reference proteome</keyword>
<evidence type="ECO:0000256" key="1">
    <source>
        <dbReference type="SAM" id="Phobius"/>
    </source>
</evidence>
<proteinExistence type="predicted"/>
<feature type="transmembrane region" description="Helical" evidence="1">
    <location>
        <begin position="6"/>
        <end position="26"/>
    </location>
</feature>
<reference evidence="3" key="1">
    <citation type="journal article" date="2019" name="Int. J. Syst. Evol. Microbiol.">
        <title>The Global Catalogue of Microorganisms (GCM) 10K type strain sequencing project: providing services to taxonomists for standard genome sequencing and annotation.</title>
        <authorList>
            <consortium name="The Broad Institute Genomics Platform"/>
            <consortium name="The Broad Institute Genome Sequencing Center for Infectious Disease"/>
            <person name="Wu L."/>
            <person name="Ma J."/>
        </authorList>
    </citation>
    <scope>NUCLEOTIDE SEQUENCE [LARGE SCALE GENOMIC DNA]</scope>
    <source>
        <strain evidence="3">CCUG 59778</strain>
    </source>
</reference>
<dbReference type="EMBL" id="JBHSEC010000001">
    <property type="protein sequence ID" value="MFC4408891.1"/>
    <property type="molecule type" value="Genomic_DNA"/>
</dbReference>
<evidence type="ECO:0000313" key="2">
    <source>
        <dbReference type="EMBL" id="MFC4408891.1"/>
    </source>
</evidence>
<comment type="caution">
    <text evidence="2">The sequence shown here is derived from an EMBL/GenBank/DDBJ whole genome shotgun (WGS) entry which is preliminary data.</text>
</comment>
<keyword evidence="1" id="KW-0472">Membrane</keyword>
<dbReference type="RefSeq" id="WP_378151068.1">
    <property type="nucleotide sequence ID" value="NZ_JBHSEC010000001.1"/>
</dbReference>
<dbReference type="NCBIfam" id="TIGR01167">
    <property type="entry name" value="LPXTG_anchor"/>
    <property type="match status" value="1"/>
</dbReference>
<evidence type="ECO:0000313" key="3">
    <source>
        <dbReference type="Proteomes" id="UP001595817"/>
    </source>
</evidence>
<protein>
    <submittedName>
        <fullName evidence="2">LPXTG cell wall anchor domain-containing protein</fullName>
    </submittedName>
</protein>
<feature type="transmembrane region" description="Helical" evidence="1">
    <location>
        <begin position="33"/>
        <end position="52"/>
    </location>
</feature>
<sequence length="125" mass="14523">MNPNDVIFFMLIGLILLLAIGIAWFIFRNRKKWAMVVSGVLVIGYVGYYLYFPTIKVNTHAQRYEQIVDYLEATYPDQEFKISPVHFEEGYTVGQFDVQEVSSKQGVTLRVDRNGNVTQISTWYK</sequence>
<accession>A0ABV8X048</accession>
<name>A0ABV8X048_9LACT</name>